<dbReference type="InterPro" id="IPR044506">
    <property type="entry name" value="CDC14_C"/>
</dbReference>
<proteinExistence type="inferred from homology"/>
<dbReference type="PANTHER" id="PTHR23339">
    <property type="entry name" value="TYROSINE SPECIFIC PROTEIN PHOSPHATASE AND DUAL SPECIFICITY PROTEIN PHOSPHATASE"/>
    <property type="match status" value="1"/>
</dbReference>
<gene>
    <name evidence="10" type="ORF">GTHE00462_LOCUS18136</name>
</gene>
<dbReference type="AlphaFoldDB" id="A0A7S4KTE1"/>
<protein>
    <recommendedName>
        <fullName evidence="2">protein-tyrosine-phosphatase</fullName>
        <ecNumber evidence="2">3.1.3.48</ecNumber>
    </recommendedName>
</protein>
<keyword evidence="4" id="KW-0378">Hydrolase</keyword>
<evidence type="ECO:0000313" key="10">
    <source>
        <dbReference type="EMBL" id="CAE2305067.1"/>
    </source>
</evidence>
<dbReference type="EC" id="3.1.3.48" evidence="2"/>
<comment type="similarity">
    <text evidence="1">Belongs to the protein-tyrosine phosphatase family. Non-receptor class CDC14 subfamily.</text>
</comment>
<evidence type="ECO:0000256" key="5">
    <source>
        <dbReference type="ARBA" id="ARBA00022912"/>
    </source>
</evidence>
<dbReference type="InterPro" id="IPR029260">
    <property type="entry name" value="DSPn"/>
</dbReference>
<name>A0A7S4KTE1_GUITH</name>
<evidence type="ECO:0000259" key="9">
    <source>
        <dbReference type="PROSITE" id="PS50056"/>
    </source>
</evidence>
<dbReference type="SMART" id="SM00195">
    <property type="entry name" value="DSPc"/>
    <property type="match status" value="1"/>
</dbReference>
<dbReference type="CDD" id="cd17657">
    <property type="entry name" value="CDC14_N"/>
    <property type="match status" value="1"/>
</dbReference>
<dbReference type="InterPro" id="IPR000340">
    <property type="entry name" value="Dual-sp_phosphatase_cat-dom"/>
</dbReference>
<feature type="domain" description="Tyrosine-protein phosphatase" evidence="8">
    <location>
        <begin position="246"/>
        <end position="391"/>
    </location>
</feature>
<dbReference type="Pfam" id="PF14671">
    <property type="entry name" value="DSPn"/>
    <property type="match status" value="1"/>
</dbReference>
<dbReference type="InterPro" id="IPR020422">
    <property type="entry name" value="TYR_PHOSPHATASE_DUAL_dom"/>
</dbReference>
<dbReference type="Pfam" id="PF00782">
    <property type="entry name" value="DSPc"/>
    <property type="match status" value="1"/>
</dbReference>
<keyword evidence="3" id="KW-0132">Cell division</keyword>
<dbReference type="InterPro" id="IPR000387">
    <property type="entry name" value="Tyr_Pase_dom"/>
</dbReference>
<dbReference type="InterPro" id="IPR029021">
    <property type="entry name" value="Prot-tyrosine_phosphatase-like"/>
</dbReference>
<dbReference type="PROSITE" id="PS00383">
    <property type="entry name" value="TYR_PHOSPHATASE_1"/>
    <property type="match status" value="1"/>
</dbReference>
<dbReference type="GO" id="GO:0004725">
    <property type="term" value="F:protein tyrosine phosphatase activity"/>
    <property type="evidence" value="ECO:0007669"/>
    <property type="project" value="UniProtKB-EC"/>
</dbReference>
<evidence type="ECO:0000259" key="8">
    <source>
        <dbReference type="PROSITE" id="PS50054"/>
    </source>
</evidence>
<feature type="region of interest" description="Disordered" evidence="7">
    <location>
        <begin position="424"/>
        <end position="445"/>
    </location>
</feature>
<sequence>MEGGMLPDPMPSRFGVGDADAVRQRKEAENRAYEIKISNTSNPIHLQWILGRQYPVLEGQLYFMSIREEAKLKELIETRRRRGQDDRDFFSIDNELLYFPFCADFGPLNYGCVQKFIQVLRKKLDFFPKHGKSVVLYTSADPKSRTNAATLLGCFLVLEMDMTPEEAWAPFEFSNAAPFIPFHEASFESDDFNLVPIDVLQGLYKAKQNGLLRLDDFDIEWYDYCDHPNHADLHEIVPGKFVAFKGPKEETVYHKDTGVMYLAPKEYFTIFQRLDVTAVVRLNEPQYRAEDFKEAGFNHYDIYFDDCSTPDEEVLNTWFDVCRAEQGTIAVHCKAGLGRTGTLICAWLMRKYRFTAAEVIGFIRVMRPGSVLGDQQTFLEDNEDILWSLGDPDLPPIHPCGDLLVSDVEPDTEEDLRAKEAAARRAKENTEAMNRQAAIRAAAAR</sequence>
<accession>A0A7S4KTE1</accession>
<feature type="compositionally biased region" description="Low complexity" evidence="7">
    <location>
        <begin position="432"/>
        <end position="445"/>
    </location>
</feature>
<dbReference type="PROSITE" id="PS50054">
    <property type="entry name" value="TYR_PHOSPHATASE_DUAL"/>
    <property type="match status" value="1"/>
</dbReference>
<organism evidence="10">
    <name type="scientific">Guillardia theta</name>
    <name type="common">Cryptophyte</name>
    <name type="synonym">Cryptomonas phi</name>
    <dbReference type="NCBI Taxonomy" id="55529"/>
    <lineage>
        <taxon>Eukaryota</taxon>
        <taxon>Cryptophyceae</taxon>
        <taxon>Pyrenomonadales</taxon>
        <taxon>Geminigeraceae</taxon>
        <taxon>Guillardia</taxon>
    </lineage>
</organism>
<dbReference type="CDD" id="cd14499">
    <property type="entry name" value="CDC14_C"/>
    <property type="match status" value="1"/>
</dbReference>
<evidence type="ECO:0000256" key="4">
    <source>
        <dbReference type="ARBA" id="ARBA00022801"/>
    </source>
</evidence>
<dbReference type="SMART" id="SM00404">
    <property type="entry name" value="PTPc_motif"/>
    <property type="match status" value="1"/>
</dbReference>
<feature type="domain" description="Tyrosine specific protein phosphatases" evidence="9">
    <location>
        <begin position="316"/>
        <end position="378"/>
    </location>
</feature>
<dbReference type="EMBL" id="HBKN01023091">
    <property type="protein sequence ID" value="CAE2305067.1"/>
    <property type="molecule type" value="Transcribed_RNA"/>
</dbReference>
<evidence type="ECO:0000256" key="3">
    <source>
        <dbReference type="ARBA" id="ARBA00022618"/>
    </source>
</evidence>
<evidence type="ECO:0000256" key="6">
    <source>
        <dbReference type="ARBA" id="ARBA00023306"/>
    </source>
</evidence>
<dbReference type="FunFam" id="3.90.190.10:FF:000006">
    <property type="entry name" value="Dual specificity protein phosphatase CDC14B"/>
    <property type="match status" value="1"/>
</dbReference>
<dbReference type="GO" id="GO:0051301">
    <property type="term" value="P:cell division"/>
    <property type="evidence" value="ECO:0007669"/>
    <property type="project" value="UniProtKB-KW"/>
</dbReference>
<evidence type="ECO:0000256" key="7">
    <source>
        <dbReference type="SAM" id="MobiDB-lite"/>
    </source>
</evidence>
<dbReference type="InterPro" id="IPR016130">
    <property type="entry name" value="Tyr_Pase_AS"/>
</dbReference>
<dbReference type="PROSITE" id="PS50056">
    <property type="entry name" value="TYR_PHOSPHATASE_2"/>
    <property type="match status" value="1"/>
</dbReference>
<evidence type="ECO:0000256" key="2">
    <source>
        <dbReference type="ARBA" id="ARBA00013064"/>
    </source>
</evidence>
<dbReference type="SUPFAM" id="SSF52799">
    <property type="entry name" value="(Phosphotyrosine protein) phosphatases II"/>
    <property type="match status" value="2"/>
</dbReference>
<reference evidence="10" key="1">
    <citation type="submission" date="2021-01" db="EMBL/GenBank/DDBJ databases">
        <authorList>
            <person name="Corre E."/>
            <person name="Pelletier E."/>
            <person name="Niang G."/>
            <person name="Scheremetjew M."/>
            <person name="Finn R."/>
            <person name="Kale V."/>
            <person name="Holt S."/>
            <person name="Cochrane G."/>
            <person name="Meng A."/>
            <person name="Brown T."/>
            <person name="Cohen L."/>
        </authorList>
    </citation>
    <scope>NUCLEOTIDE SEQUENCE</scope>
    <source>
        <strain evidence="10">CCMP 2712</strain>
    </source>
</reference>
<dbReference type="InterPro" id="IPR003595">
    <property type="entry name" value="Tyr_Pase_cat"/>
</dbReference>
<dbReference type="Gene3D" id="3.90.190.10">
    <property type="entry name" value="Protein tyrosine phosphatase superfamily"/>
    <property type="match status" value="2"/>
</dbReference>
<evidence type="ECO:0000256" key="1">
    <source>
        <dbReference type="ARBA" id="ARBA00007315"/>
    </source>
</evidence>
<keyword evidence="6" id="KW-0131">Cell cycle</keyword>
<keyword evidence="5" id="KW-0904">Protein phosphatase</keyword>
<dbReference type="InterPro" id="IPR050561">
    <property type="entry name" value="PTP"/>
</dbReference>